<accession>A0A563U9J7</accession>
<evidence type="ECO:0000313" key="1">
    <source>
        <dbReference type="EMBL" id="TWR28057.1"/>
    </source>
</evidence>
<sequence>MKSTLNLFKLLSIASILVLQSCSQEIGVWKNDKIAKSEREELHELNDAVFKTVSENDVKKFGSYLTNELLKDNYSNKLFSQLYGTTRKDSFKLADDFYVINKYIDSDTIKVANGINSYKLIYNGDPQEMYIATFLPKSRTPNQSMITLIYGHYNYGWKIKDVDVAPYTINGKTAPELYQQAKLAYRAQNLFAAANTLQLLQSCSRPNNAWQYDSEAEMYSFAGEVINKVNEGYKFPLKLTSVDGAPTIIRLYHTTFNDGTFPNICYITKKNLKDVNAVEWENAEIRKTINTLLPGVEKNSPYIVYSAYNEMPSQNAVREHYDMKVKGL</sequence>
<comment type="caution">
    <text evidence="1">The sequence shown here is derived from an EMBL/GenBank/DDBJ whole genome shotgun (WGS) entry which is preliminary data.</text>
</comment>
<dbReference type="PROSITE" id="PS51257">
    <property type="entry name" value="PROKAR_LIPOPROTEIN"/>
    <property type="match status" value="1"/>
</dbReference>
<dbReference type="OrthoDB" id="1113095at2"/>
<dbReference type="RefSeq" id="WP_146268864.1">
    <property type="nucleotide sequence ID" value="NZ_VOEI01000001.1"/>
</dbReference>
<keyword evidence="2" id="KW-1185">Reference proteome</keyword>
<proteinExistence type="predicted"/>
<gene>
    <name evidence="1" type="ORF">FPZ42_02245</name>
</gene>
<dbReference type="AlphaFoldDB" id="A0A563U9J7"/>
<dbReference type="Proteomes" id="UP000318010">
    <property type="component" value="Unassembled WGS sequence"/>
</dbReference>
<evidence type="ECO:0000313" key="2">
    <source>
        <dbReference type="Proteomes" id="UP000318010"/>
    </source>
</evidence>
<name>A0A563U9J7_9SPHI</name>
<protein>
    <submittedName>
        <fullName evidence="1">Uncharacterized protein</fullName>
    </submittedName>
</protein>
<dbReference type="EMBL" id="VOEI01000001">
    <property type="protein sequence ID" value="TWR28057.1"/>
    <property type="molecule type" value="Genomic_DNA"/>
</dbReference>
<organism evidence="1 2">
    <name type="scientific">Mucilaginibacter achroorhodeus</name>
    <dbReference type="NCBI Taxonomy" id="2599294"/>
    <lineage>
        <taxon>Bacteria</taxon>
        <taxon>Pseudomonadati</taxon>
        <taxon>Bacteroidota</taxon>
        <taxon>Sphingobacteriia</taxon>
        <taxon>Sphingobacteriales</taxon>
        <taxon>Sphingobacteriaceae</taxon>
        <taxon>Mucilaginibacter</taxon>
    </lineage>
</organism>
<reference evidence="1 2" key="1">
    <citation type="submission" date="2019-07" db="EMBL/GenBank/DDBJ databases">
        <authorList>
            <person name="Kim J."/>
        </authorList>
    </citation>
    <scope>NUCLEOTIDE SEQUENCE [LARGE SCALE GENOMIC DNA]</scope>
    <source>
        <strain evidence="1 2">MJ1a</strain>
    </source>
</reference>